<feature type="transmembrane region" description="Helical" evidence="5">
    <location>
        <begin position="317"/>
        <end position="340"/>
    </location>
</feature>
<evidence type="ECO:0000256" key="5">
    <source>
        <dbReference type="SAM" id="Phobius"/>
    </source>
</evidence>
<dbReference type="Pfam" id="PF07690">
    <property type="entry name" value="MFS_1"/>
    <property type="match status" value="1"/>
</dbReference>
<evidence type="ECO:0000256" key="2">
    <source>
        <dbReference type="ARBA" id="ARBA00022692"/>
    </source>
</evidence>
<feature type="transmembrane region" description="Helical" evidence="5">
    <location>
        <begin position="57"/>
        <end position="80"/>
    </location>
</feature>
<feature type="transmembrane region" description="Helical" evidence="5">
    <location>
        <begin position="403"/>
        <end position="422"/>
    </location>
</feature>
<feature type="transmembrane region" description="Helical" evidence="5">
    <location>
        <begin position="182"/>
        <end position="203"/>
    </location>
</feature>
<name>A0A9W4HG35_PENOL</name>
<evidence type="ECO:0000256" key="1">
    <source>
        <dbReference type="ARBA" id="ARBA00004141"/>
    </source>
</evidence>
<evidence type="ECO:0000313" key="8">
    <source>
        <dbReference type="Proteomes" id="UP001153618"/>
    </source>
</evidence>
<accession>A0A9W4HG35</accession>
<dbReference type="GO" id="GO:0005886">
    <property type="term" value="C:plasma membrane"/>
    <property type="evidence" value="ECO:0007669"/>
    <property type="project" value="TreeGrafter"/>
</dbReference>
<dbReference type="InterPro" id="IPR011701">
    <property type="entry name" value="MFS"/>
</dbReference>
<evidence type="ECO:0000313" key="7">
    <source>
        <dbReference type="EMBL" id="CAG8021432.1"/>
    </source>
</evidence>
<evidence type="ECO:0000256" key="4">
    <source>
        <dbReference type="ARBA" id="ARBA00023136"/>
    </source>
</evidence>
<proteinExistence type="predicted"/>
<dbReference type="PROSITE" id="PS50850">
    <property type="entry name" value="MFS"/>
    <property type="match status" value="1"/>
</dbReference>
<feature type="transmembrane region" description="Helical" evidence="5">
    <location>
        <begin position="86"/>
        <end position="109"/>
    </location>
</feature>
<keyword evidence="4 5" id="KW-0472">Membrane</keyword>
<keyword evidence="2 5" id="KW-0812">Transmembrane</keyword>
<dbReference type="AlphaFoldDB" id="A0A9W4HG35"/>
<dbReference type="PANTHER" id="PTHR23502">
    <property type="entry name" value="MAJOR FACILITATOR SUPERFAMILY"/>
    <property type="match status" value="1"/>
</dbReference>
<feature type="transmembrane region" description="Helical" evidence="5">
    <location>
        <begin position="121"/>
        <end position="138"/>
    </location>
</feature>
<dbReference type="GO" id="GO:0022857">
    <property type="term" value="F:transmembrane transporter activity"/>
    <property type="evidence" value="ECO:0007669"/>
    <property type="project" value="InterPro"/>
</dbReference>
<feature type="domain" description="Major facilitator superfamily (MFS) profile" evidence="6">
    <location>
        <begin position="52"/>
        <end position="520"/>
    </location>
</feature>
<evidence type="ECO:0000256" key="3">
    <source>
        <dbReference type="ARBA" id="ARBA00022989"/>
    </source>
</evidence>
<dbReference type="EMBL" id="CAJVOS010000014">
    <property type="protein sequence ID" value="CAG8021432.1"/>
    <property type="molecule type" value="Genomic_DNA"/>
</dbReference>
<dbReference type="OrthoDB" id="5215911at2759"/>
<feature type="transmembrane region" description="Helical" evidence="5">
    <location>
        <begin position="467"/>
        <end position="485"/>
    </location>
</feature>
<reference evidence="7" key="1">
    <citation type="submission" date="2021-07" db="EMBL/GenBank/DDBJ databases">
        <authorList>
            <person name="Branca A.L. A."/>
        </authorList>
    </citation>
    <scope>NUCLEOTIDE SEQUENCE</scope>
</reference>
<evidence type="ECO:0000259" key="6">
    <source>
        <dbReference type="PROSITE" id="PS50850"/>
    </source>
</evidence>
<feature type="transmembrane region" description="Helical" evidence="5">
    <location>
        <begin position="150"/>
        <end position="170"/>
    </location>
</feature>
<dbReference type="Proteomes" id="UP001153618">
    <property type="component" value="Unassembled WGS sequence"/>
</dbReference>
<keyword evidence="8" id="KW-1185">Reference proteome</keyword>
<keyword evidence="3 5" id="KW-1133">Transmembrane helix</keyword>
<feature type="transmembrane region" description="Helical" evidence="5">
    <location>
        <begin position="428"/>
        <end position="455"/>
    </location>
</feature>
<dbReference type="InterPro" id="IPR036259">
    <property type="entry name" value="MFS_trans_sf"/>
</dbReference>
<dbReference type="Gene3D" id="1.20.1250.20">
    <property type="entry name" value="MFS general substrate transporter like domains"/>
    <property type="match status" value="1"/>
</dbReference>
<comment type="subcellular location">
    <subcellularLocation>
        <location evidence="1">Membrane</location>
        <topology evidence="1">Multi-pass membrane protein</topology>
    </subcellularLocation>
</comment>
<organism evidence="7 8">
    <name type="scientific">Penicillium olsonii</name>
    <dbReference type="NCBI Taxonomy" id="99116"/>
    <lineage>
        <taxon>Eukaryota</taxon>
        <taxon>Fungi</taxon>
        <taxon>Dikarya</taxon>
        <taxon>Ascomycota</taxon>
        <taxon>Pezizomycotina</taxon>
        <taxon>Eurotiomycetes</taxon>
        <taxon>Eurotiomycetidae</taxon>
        <taxon>Eurotiales</taxon>
        <taxon>Aspergillaceae</taxon>
        <taxon>Penicillium</taxon>
    </lineage>
</organism>
<dbReference type="SUPFAM" id="SSF103473">
    <property type="entry name" value="MFS general substrate transporter"/>
    <property type="match status" value="1"/>
</dbReference>
<comment type="caution">
    <text evidence="7">The sequence shown here is derived from an EMBL/GenBank/DDBJ whole genome shotgun (WGS) entry which is preliminary data.</text>
</comment>
<gene>
    <name evidence="7" type="ORF">POLS_LOCUS2416</name>
</gene>
<sequence length="542" mass="59847">MHDSLPVPGTVQQLDLDSNSPLGRTRGQNDIVLIPRPSSHPDDPLNWSRRRKMLNTIFQMAWCFFAATLISGLSSSYLLISEDTGISVADLSTGNGLMYLFMGWGTLLTQNLGQDFGRRPILLLGMLGSSLMVIWSAYIHSVGEWYVNRILLGIFISPQEALVELCIADVQFAHDRGFHMGIYNWTLWCGAFLSPIAGGFVAESLGWRWIQYILAIIGLCFTVATFFGFEETMFFRQVNIQDPIIYAPESTEVPSSLKATVDNGCVDDKKQKGLELTPVIAETHGLRTYPQKLKLWGFRHPSQPFNFVRSILLSFRLLCFPTTIFSGLLVGSVLAWYNALGGSMAEVLGGAPYYFTTEQIGLTYFASVIGVSIGCYFSGWLSDILAIRLATRRQGIKEPEDRLWMFVVALIAHPVGCILYGVGASHHIPWIGVVIGMAFICITLPMGSGLAITYIIDSQKELAGESIVSVILIRNTIGFAFAYAVNPMISNMGLQNTFILIAVLGSVLWSGCLLWIKIGKAARRSISKSYWNIVEAHGLAAH</sequence>
<feature type="transmembrane region" description="Helical" evidence="5">
    <location>
        <begin position="497"/>
        <end position="516"/>
    </location>
</feature>
<dbReference type="InterPro" id="IPR020846">
    <property type="entry name" value="MFS_dom"/>
</dbReference>
<protein>
    <recommendedName>
        <fullName evidence="6">Major facilitator superfamily (MFS) profile domain-containing protein</fullName>
    </recommendedName>
</protein>
<feature type="transmembrane region" description="Helical" evidence="5">
    <location>
        <begin position="360"/>
        <end position="382"/>
    </location>
</feature>
<feature type="transmembrane region" description="Helical" evidence="5">
    <location>
        <begin position="209"/>
        <end position="229"/>
    </location>
</feature>
<dbReference type="PANTHER" id="PTHR23502:SF30">
    <property type="entry name" value="TRANSPORTER, PUTATIVE (AFU_ORTHOLOGUE AFUA_8G04702)-RELATED"/>
    <property type="match status" value="1"/>
</dbReference>